<dbReference type="AlphaFoldDB" id="G0W7N2"/>
<dbReference type="Proteomes" id="UP000000689">
    <property type="component" value="Chromosome 3"/>
</dbReference>
<evidence type="ECO:0000313" key="4">
    <source>
        <dbReference type="Proteomes" id="UP000000689"/>
    </source>
</evidence>
<keyword evidence="2" id="KW-1133">Transmembrane helix</keyword>
<evidence type="ECO:0000256" key="2">
    <source>
        <dbReference type="SAM" id="Phobius"/>
    </source>
</evidence>
<sequence>MNNSRNFHNANDEKNSNRDDQTMQEDEQVKRMVEGLGKSSYRRRYEQQYEDAIVECLKKENLSAISGIINQKFATLNNHYSYIKDYLERLVYMYADLTNRETSIDSLRGFYETEHKEPNLWTDYVIIIVVMGFFFGCQFGLLMILKLDDEEVPLNFPSVFTFIFATMMIFPDYKTAIKNQVISENKLLSLMSWIVCSIKVLFSLLLLPWIKYIFYIILAQRDRFYNIVSFLLTFVIDFGISSYQCFMSFIKIFIVGIKGFH</sequence>
<feature type="compositionally biased region" description="Basic and acidic residues" evidence="1">
    <location>
        <begin position="10"/>
        <end position="26"/>
    </location>
</feature>
<reference evidence="3 4" key="1">
    <citation type="journal article" date="2011" name="Proc. Natl. Acad. Sci. U.S.A.">
        <title>Evolutionary erosion of yeast sex chromosomes by mating-type switching accidents.</title>
        <authorList>
            <person name="Gordon J.L."/>
            <person name="Armisen D."/>
            <person name="Proux-Wera E."/>
            <person name="Oheigeartaigh S.S."/>
            <person name="Byrne K.P."/>
            <person name="Wolfe K.H."/>
        </authorList>
    </citation>
    <scope>NUCLEOTIDE SEQUENCE [LARGE SCALE GENOMIC DNA]</scope>
    <source>
        <strain evidence="4">ATCC 10597 / BCRC 20456 / CBS 421 / NBRC 0211 / NRRL Y-12639</strain>
    </source>
</reference>
<dbReference type="RefSeq" id="XP_003669036.1">
    <property type="nucleotide sequence ID" value="XM_003668988.1"/>
</dbReference>
<evidence type="ECO:0000256" key="1">
    <source>
        <dbReference type="SAM" id="MobiDB-lite"/>
    </source>
</evidence>
<keyword evidence="2" id="KW-0812">Transmembrane</keyword>
<dbReference type="EMBL" id="HE580269">
    <property type="protein sequence ID" value="CCD23793.1"/>
    <property type="molecule type" value="Genomic_DNA"/>
</dbReference>
<keyword evidence="2" id="KW-0472">Membrane</keyword>
<dbReference type="GeneID" id="11496690"/>
<dbReference type="KEGG" id="ndi:NDAI_0C01320"/>
<proteinExistence type="predicted"/>
<gene>
    <name evidence="3" type="primary">NDAI0C01320</name>
    <name evidence="3" type="ordered locus">NDAI_0C01320</name>
</gene>
<feature type="transmembrane region" description="Helical" evidence="2">
    <location>
        <begin position="190"/>
        <end position="212"/>
    </location>
</feature>
<organism evidence="3 4">
    <name type="scientific">Naumovozyma dairenensis (strain ATCC 10597 / BCRC 20456 / CBS 421 / NBRC 0211 / NRRL Y-12639)</name>
    <name type="common">Saccharomyces dairenensis</name>
    <dbReference type="NCBI Taxonomy" id="1071378"/>
    <lineage>
        <taxon>Eukaryota</taxon>
        <taxon>Fungi</taxon>
        <taxon>Dikarya</taxon>
        <taxon>Ascomycota</taxon>
        <taxon>Saccharomycotina</taxon>
        <taxon>Saccharomycetes</taxon>
        <taxon>Saccharomycetales</taxon>
        <taxon>Saccharomycetaceae</taxon>
        <taxon>Naumovozyma</taxon>
    </lineage>
</organism>
<name>G0W7N2_NAUDC</name>
<feature type="transmembrane region" description="Helical" evidence="2">
    <location>
        <begin position="124"/>
        <end position="145"/>
    </location>
</feature>
<protein>
    <submittedName>
        <fullName evidence="3">Uncharacterized protein</fullName>
    </submittedName>
</protein>
<feature type="transmembrane region" description="Helical" evidence="2">
    <location>
        <begin position="152"/>
        <end position="170"/>
    </location>
</feature>
<feature type="region of interest" description="Disordered" evidence="1">
    <location>
        <begin position="1"/>
        <end position="26"/>
    </location>
</feature>
<evidence type="ECO:0000313" key="3">
    <source>
        <dbReference type="EMBL" id="CCD23793.1"/>
    </source>
</evidence>
<accession>G0W7N2</accession>
<dbReference type="HOGENOM" id="CLU_1065921_0_0_1"/>
<keyword evidence="4" id="KW-1185">Reference proteome</keyword>